<dbReference type="AlphaFoldDB" id="A0A4S3KI43"/>
<protein>
    <submittedName>
        <fullName evidence="2">NmrA family transcriptional regulator</fullName>
    </submittedName>
</protein>
<reference evidence="2 3" key="1">
    <citation type="submission" date="2017-02" db="EMBL/GenBank/DDBJ databases">
        <title>Whole genome sequencing of Rhodanobacter lindaniclasticus DSM 17932.</title>
        <authorList>
            <person name="Kumar S."/>
            <person name="Patil P."/>
            <person name="Patil P.B."/>
        </authorList>
    </citation>
    <scope>NUCLEOTIDE SEQUENCE [LARGE SCALE GENOMIC DNA]</scope>
    <source>
        <strain evidence="2 3">DSM 17932</strain>
    </source>
</reference>
<dbReference type="InterPro" id="IPR008030">
    <property type="entry name" value="NmrA-like"/>
</dbReference>
<dbReference type="SUPFAM" id="SSF51735">
    <property type="entry name" value="NAD(P)-binding Rossmann-fold domains"/>
    <property type="match status" value="1"/>
</dbReference>
<dbReference type="Gene3D" id="3.40.50.720">
    <property type="entry name" value="NAD(P)-binding Rossmann-like Domain"/>
    <property type="match status" value="1"/>
</dbReference>
<organism evidence="2 3">
    <name type="scientific">Rhodanobacter lindaniclasticus</name>
    <dbReference type="NCBI Taxonomy" id="75310"/>
    <lineage>
        <taxon>Bacteria</taxon>
        <taxon>Pseudomonadati</taxon>
        <taxon>Pseudomonadota</taxon>
        <taxon>Gammaproteobacteria</taxon>
        <taxon>Lysobacterales</taxon>
        <taxon>Rhodanobacteraceae</taxon>
        <taxon>Rhodanobacter</taxon>
    </lineage>
</organism>
<evidence type="ECO:0000313" key="3">
    <source>
        <dbReference type="Proteomes" id="UP000306317"/>
    </source>
</evidence>
<evidence type="ECO:0000313" key="2">
    <source>
        <dbReference type="EMBL" id="THD08279.1"/>
    </source>
</evidence>
<dbReference type="PANTHER" id="PTHR43162">
    <property type="match status" value="1"/>
</dbReference>
<dbReference type="Gene3D" id="3.90.25.10">
    <property type="entry name" value="UDP-galactose 4-epimerase, domain 1"/>
    <property type="match status" value="1"/>
</dbReference>
<accession>A0A4S3KI43</accession>
<dbReference type="PANTHER" id="PTHR43162:SF1">
    <property type="entry name" value="PRESTALK A DIFFERENTIATION PROTEIN A"/>
    <property type="match status" value="1"/>
</dbReference>
<dbReference type="Proteomes" id="UP000306317">
    <property type="component" value="Unassembled WGS sequence"/>
</dbReference>
<dbReference type="InterPro" id="IPR036291">
    <property type="entry name" value="NAD(P)-bd_dom_sf"/>
</dbReference>
<dbReference type="Pfam" id="PF05368">
    <property type="entry name" value="NmrA"/>
    <property type="match status" value="1"/>
</dbReference>
<evidence type="ECO:0000259" key="1">
    <source>
        <dbReference type="Pfam" id="PF05368"/>
    </source>
</evidence>
<proteinExistence type="predicted"/>
<comment type="caution">
    <text evidence="2">The sequence shown here is derived from an EMBL/GenBank/DDBJ whole genome shotgun (WGS) entry which is preliminary data.</text>
</comment>
<name>A0A4S3KI43_9GAMM</name>
<keyword evidence="3" id="KW-1185">Reference proteome</keyword>
<sequence>MYAIMGITGQVGSATAKYLLERGQRVRGIVRNKGRAAAQAARGAELVVADWSDAEALAAAFTGVEGVFVMLPANFAPSADFAEPRALIDTLTAALRKAQPPKIVALSSIGAQQERDLGLITQLHLLEQALDALPIPRAHVRAAWFMENLRWDVSLAQCEGRLASYLQPLDRPIPMVSTDDVGRTVANTLEETWFGRRVIEVEGPRRYSPLDMAQSLAAVLEHDVETIAIPREQWAARFVDEGMPADRTAPRIAMLDGFNSGWIGFEKRSTEHVCGRIPLGYVADELVCATFDVLESAA</sequence>
<dbReference type="InterPro" id="IPR051604">
    <property type="entry name" value="Ergot_Alk_Oxidoreductase"/>
</dbReference>
<dbReference type="RefSeq" id="WP_136257876.1">
    <property type="nucleotide sequence ID" value="NZ_MWIO01000017.1"/>
</dbReference>
<gene>
    <name evidence="2" type="ORF">B1991_06345</name>
</gene>
<feature type="domain" description="NmrA-like" evidence="1">
    <location>
        <begin position="3"/>
        <end position="237"/>
    </location>
</feature>
<dbReference type="OrthoDB" id="9798669at2"/>
<dbReference type="EMBL" id="MWIO01000017">
    <property type="protein sequence ID" value="THD08279.1"/>
    <property type="molecule type" value="Genomic_DNA"/>
</dbReference>